<dbReference type="PANTHER" id="PTHR33706">
    <property type="entry name" value="MORN VARIANT REPEAT PROTEIN"/>
    <property type="match status" value="1"/>
</dbReference>
<organism evidence="1 2">
    <name type="scientific">Paramecium octaurelia</name>
    <dbReference type="NCBI Taxonomy" id="43137"/>
    <lineage>
        <taxon>Eukaryota</taxon>
        <taxon>Sar</taxon>
        <taxon>Alveolata</taxon>
        <taxon>Ciliophora</taxon>
        <taxon>Intramacronucleata</taxon>
        <taxon>Oligohymenophorea</taxon>
        <taxon>Peniculida</taxon>
        <taxon>Parameciidae</taxon>
        <taxon>Paramecium</taxon>
    </lineage>
</organism>
<keyword evidence="2" id="KW-1185">Reference proteome</keyword>
<evidence type="ECO:0000313" key="1">
    <source>
        <dbReference type="EMBL" id="CAD8163747.1"/>
    </source>
</evidence>
<accession>A0A8S1UHR8</accession>
<comment type="caution">
    <text evidence="1">The sequence shown here is derived from an EMBL/GenBank/DDBJ whole genome shotgun (WGS) entry which is preliminary data.</text>
</comment>
<dbReference type="AlphaFoldDB" id="A0A8S1UHR8"/>
<dbReference type="OMA" id="QNICGWK"/>
<dbReference type="OrthoDB" id="298777at2759"/>
<name>A0A8S1UHR8_PAROT</name>
<protein>
    <submittedName>
        <fullName evidence="1">Uncharacterized protein</fullName>
    </submittedName>
</protein>
<proteinExistence type="predicted"/>
<dbReference type="PANTHER" id="PTHR33706:SF1">
    <property type="entry name" value="TPR REPEAT PROTEIN"/>
    <property type="match status" value="1"/>
</dbReference>
<dbReference type="EMBL" id="CAJJDP010000044">
    <property type="protein sequence ID" value="CAD8163747.1"/>
    <property type="molecule type" value="Genomic_DNA"/>
</dbReference>
<evidence type="ECO:0000313" key="2">
    <source>
        <dbReference type="Proteomes" id="UP000683925"/>
    </source>
</evidence>
<gene>
    <name evidence="1" type="ORF">POCTA_138.1.T0440008</name>
</gene>
<sequence>MQNAITNQNGIQCNYQNICGWKMQTTTFQTLSKKESFVYMKNDRILQVEQRADQLEHYEVIKNLELVKHLTQKGEYVEQSNKRKGKWMFFWKQQRINAGGFYNEDGLKVGRWIELFDNFWEKAKIFLEGGYQGGKKIGRWNIIYLEKIIAGGNYSNDGLKSGKWIELHPNFYDLSEMFFIGEYKSGKRFGLWKIINKKKLIGGGLYNENGLKDGYWIDVYENYFNFCQVIFVGQYQNGRKCGKWETMHQQLGNLSFIGVGGGLYDEFGVKSGLWKELHSNFQDFSLVLYEGGYIDGLKVGNWKTLYRKYGENEFQTIGSGFYDQDGMKIGTWKEVDDNFWEQSQINLTLAKVSYFILVNIIKGKNSKNGRLYIKINQFNRGGGQYNIDGKKHGKWIDIDENYSSSRSILYEGEYKDGSKIGTWFILKNIFEKTPQMIGGGIYDDDGMKNGKWHDLFDNYREICQVIQVGNFMNGKMQGNWNYIYKHFNSLNFHKIGGGQYDNMGKRDGVWLELNENFSENCQIILVGEYKNGYKQGRWNALFRGCHEYTYKTLGGGVYQEDGLKNGKWTEIHDNFSNYWQQINHVEYQNGIKQEQE</sequence>
<reference evidence="1" key="1">
    <citation type="submission" date="2021-01" db="EMBL/GenBank/DDBJ databases">
        <authorList>
            <consortium name="Genoscope - CEA"/>
            <person name="William W."/>
        </authorList>
    </citation>
    <scope>NUCLEOTIDE SEQUENCE</scope>
</reference>
<dbReference type="Proteomes" id="UP000683925">
    <property type="component" value="Unassembled WGS sequence"/>
</dbReference>